<dbReference type="GO" id="GO:0015031">
    <property type="term" value="P:protein transport"/>
    <property type="evidence" value="ECO:0007669"/>
    <property type="project" value="UniProtKB-KW"/>
</dbReference>
<dbReference type="EMBL" id="JAAAJB010000549">
    <property type="protein sequence ID" value="KAG0253935.1"/>
    <property type="molecule type" value="Genomic_DNA"/>
</dbReference>
<sequence length="530" mass="58681">MLKPKGAATQRDYTQNGHDDEEDLIEQLNRKLSNVTLNPTTPIPDEMNMADISTMAYCPDLQTIWALGNISGDGPPFRDLILRSGALEVILQMIEMCEDPTVAKEQKYMILRIAVWGSGRAAPEWIQVTPAFPLLRRLMYIDDTEIIADTCEPHPTIQVPSLRSLINIASGPHDHTQLLIDAKAIPVLGSQELLAHRNSTIRRDALLGISNITAGTLEQVWAVSKEDHGNVMRRVLEILRRGDIGDDYSADGGGTSENPEGGDWRVLREAAWVISNATSVLDSGVTGQMVYEMELLPSLAQLMDPRHPRKPSYVLPAVGLHHQPLLTKLLDIVFNVLRCNEHHPREQFMKIWVTDCDGGQILLELLKMVNPALRDSSAVAGQESTNGRGDNDGVNKSTHQHVRFGNDGRTTVTTRLQGSTNSAWVESAHLGSSVKKRIETILETFFEFGPENDGFGPFFGERTGNGSESRRGSQSAHFGDGYGSDYFDEDDDGYQDSGYHHHHHGNASSSGAVDIEIEEMERQVGRMNIF</sequence>
<comment type="caution">
    <text evidence="5">The sequence shown here is derived from an EMBL/GenBank/DDBJ whole genome shotgun (WGS) entry which is preliminary data.</text>
</comment>
<feature type="compositionally biased region" description="Polar residues" evidence="4">
    <location>
        <begin position="464"/>
        <end position="476"/>
    </location>
</feature>
<keyword evidence="6" id="KW-1185">Reference proteome</keyword>
<protein>
    <submittedName>
        <fullName evidence="5">Importin alpha subunit (Karyopherin alpha subunit) (Serine-rich RNA polymerase I suppressor protein)</fullName>
    </submittedName>
</protein>
<dbReference type="InterPro" id="IPR011989">
    <property type="entry name" value="ARM-like"/>
</dbReference>
<feature type="region of interest" description="Disordered" evidence="4">
    <location>
        <begin position="458"/>
        <end position="513"/>
    </location>
</feature>
<accession>A0A9P6PUH8</accession>
<dbReference type="AlphaFoldDB" id="A0A9P6PUH8"/>
<comment type="similarity">
    <text evidence="1">Belongs to the importin alpha family.</text>
</comment>
<dbReference type="PANTHER" id="PTHR23316">
    <property type="entry name" value="IMPORTIN ALPHA"/>
    <property type="match status" value="1"/>
</dbReference>
<reference evidence="5" key="1">
    <citation type="journal article" date="2020" name="Fungal Divers.">
        <title>Resolving the Mortierellaceae phylogeny through synthesis of multi-gene phylogenetics and phylogenomics.</title>
        <authorList>
            <person name="Vandepol N."/>
            <person name="Liber J."/>
            <person name="Desiro A."/>
            <person name="Na H."/>
            <person name="Kennedy M."/>
            <person name="Barry K."/>
            <person name="Grigoriev I.V."/>
            <person name="Miller A.N."/>
            <person name="O'Donnell K."/>
            <person name="Stajich J.E."/>
            <person name="Bonito G."/>
        </authorList>
    </citation>
    <scope>NUCLEOTIDE SEQUENCE</scope>
    <source>
        <strain evidence="5">BC1065</strain>
    </source>
</reference>
<gene>
    <name evidence="5" type="primary">SRP1_1</name>
    <name evidence="5" type="ORF">DFQ27_007124</name>
</gene>
<evidence type="ECO:0000313" key="5">
    <source>
        <dbReference type="EMBL" id="KAG0253935.1"/>
    </source>
</evidence>
<dbReference type="InterPro" id="IPR016024">
    <property type="entry name" value="ARM-type_fold"/>
</dbReference>
<organism evidence="5 6">
    <name type="scientific">Actinomortierella ambigua</name>
    <dbReference type="NCBI Taxonomy" id="1343610"/>
    <lineage>
        <taxon>Eukaryota</taxon>
        <taxon>Fungi</taxon>
        <taxon>Fungi incertae sedis</taxon>
        <taxon>Mucoromycota</taxon>
        <taxon>Mortierellomycotina</taxon>
        <taxon>Mortierellomycetes</taxon>
        <taxon>Mortierellales</taxon>
        <taxon>Mortierellaceae</taxon>
        <taxon>Actinomortierella</taxon>
    </lineage>
</organism>
<dbReference type="Gene3D" id="1.25.10.10">
    <property type="entry name" value="Leucine-rich Repeat Variant"/>
    <property type="match status" value="2"/>
</dbReference>
<name>A0A9P6PUH8_9FUNG</name>
<keyword evidence="3" id="KW-0653">Protein transport</keyword>
<proteinExistence type="inferred from homology"/>
<dbReference type="SUPFAM" id="SSF48371">
    <property type="entry name" value="ARM repeat"/>
    <property type="match status" value="1"/>
</dbReference>
<feature type="region of interest" description="Disordered" evidence="4">
    <location>
        <begin position="1"/>
        <end position="20"/>
    </location>
</feature>
<evidence type="ECO:0000256" key="1">
    <source>
        <dbReference type="ARBA" id="ARBA00010394"/>
    </source>
</evidence>
<feature type="region of interest" description="Disordered" evidence="4">
    <location>
        <begin position="377"/>
        <end position="405"/>
    </location>
</feature>
<dbReference type="Proteomes" id="UP000807716">
    <property type="component" value="Unassembled WGS sequence"/>
</dbReference>
<dbReference type="OrthoDB" id="29145at2759"/>
<evidence type="ECO:0000256" key="2">
    <source>
        <dbReference type="ARBA" id="ARBA00022448"/>
    </source>
</evidence>
<keyword evidence="2" id="KW-0813">Transport</keyword>
<evidence type="ECO:0000313" key="6">
    <source>
        <dbReference type="Proteomes" id="UP000807716"/>
    </source>
</evidence>
<evidence type="ECO:0000256" key="3">
    <source>
        <dbReference type="ARBA" id="ARBA00022927"/>
    </source>
</evidence>
<evidence type="ECO:0000256" key="4">
    <source>
        <dbReference type="SAM" id="MobiDB-lite"/>
    </source>
</evidence>